<evidence type="ECO:0000256" key="1">
    <source>
        <dbReference type="SAM" id="Phobius"/>
    </source>
</evidence>
<dbReference type="AlphaFoldDB" id="X0TRC2"/>
<accession>X0TRC2</accession>
<comment type="caution">
    <text evidence="2">The sequence shown here is derived from an EMBL/GenBank/DDBJ whole genome shotgun (WGS) entry which is preliminary data.</text>
</comment>
<organism evidence="2">
    <name type="scientific">marine sediment metagenome</name>
    <dbReference type="NCBI Taxonomy" id="412755"/>
    <lineage>
        <taxon>unclassified sequences</taxon>
        <taxon>metagenomes</taxon>
        <taxon>ecological metagenomes</taxon>
    </lineage>
</organism>
<gene>
    <name evidence="2" type="ORF">S01H1_27547</name>
</gene>
<name>X0TRC2_9ZZZZ</name>
<keyword evidence="1" id="KW-0472">Membrane</keyword>
<keyword evidence="1" id="KW-1133">Transmembrane helix</keyword>
<protein>
    <submittedName>
        <fullName evidence="2">Uncharacterized protein</fullName>
    </submittedName>
</protein>
<dbReference type="EMBL" id="BARS01016783">
    <property type="protein sequence ID" value="GAF90707.1"/>
    <property type="molecule type" value="Genomic_DNA"/>
</dbReference>
<keyword evidence="1" id="KW-0812">Transmembrane</keyword>
<reference evidence="2" key="1">
    <citation type="journal article" date="2014" name="Front. Microbiol.">
        <title>High frequency of phylogenetically diverse reductive dehalogenase-homologous genes in deep subseafloor sedimentary metagenomes.</title>
        <authorList>
            <person name="Kawai M."/>
            <person name="Futagami T."/>
            <person name="Toyoda A."/>
            <person name="Takaki Y."/>
            <person name="Nishi S."/>
            <person name="Hori S."/>
            <person name="Arai W."/>
            <person name="Tsubouchi T."/>
            <person name="Morono Y."/>
            <person name="Uchiyama I."/>
            <person name="Ito T."/>
            <person name="Fujiyama A."/>
            <person name="Inagaki F."/>
            <person name="Takami H."/>
        </authorList>
    </citation>
    <scope>NUCLEOTIDE SEQUENCE</scope>
    <source>
        <strain evidence="2">Expedition CK06-06</strain>
    </source>
</reference>
<proteinExistence type="predicted"/>
<sequence>MKTTGKIGWVVVVLVSTIVFCLIASGSDDWTRNKVLAQEAVYEYVPASQAQIIVYWVGTVAFSLLIGAIFGVVVYGSMEEKNQ</sequence>
<feature type="transmembrane region" description="Helical" evidence="1">
    <location>
        <begin position="53"/>
        <end position="75"/>
    </location>
</feature>
<evidence type="ECO:0000313" key="2">
    <source>
        <dbReference type="EMBL" id="GAF90707.1"/>
    </source>
</evidence>
<feature type="transmembrane region" description="Helical" evidence="1">
    <location>
        <begin position="7"/>
        <end position="26"/>
    </location>
</feature>